<reference evidence="2" key="1">
    <citation type="journal article" date="2020" name="Ecol. Evol.">
        <title>Genome structure and content of the rice root-knot nematode (Meloidogyne graminicola).</title>
        <authorList>
            <person name="Phan N.T."/>
            <person name="Danchin E.G.J."/>
            <person name="Klopp C."/>
            <person name="Perfus-Barbeoch L."/>
            <person name="Kozlowski D.K."/>
            <person name="Koutsovoulos G.D."/>
            <person name="Lopez-Roques C."/>
            <person name="Bouchez O."/>
            <person name="Zahm M."/>
            <person name="Besnard G."/>
            <person name="Bellafiore S."/>
        </authorList>
    </citation>
    <scope>NUCLEOTIDE SEQUENCE</scope>
    <source>
        <strain evidence="2">VN-18</strain>
    </source>
</reference>
<dbReference type="InterPro" id="IPR019425">
    <property type="entry name" value="7TM_GPCR_serpentine_rcpt_Srt"/>
</dbReference>
<dbReference type="EMBL" id="JABEBT010000157">
    <property type="protein sequence ID" value="KAF7627261.1"/>
    <property type="molecule type" value="Genomic_DNA"/>
</dbReference>
<feature type="transmembrane region" description="Helical" evidence="1">
    <location>
        <begin position="104"/>
        <end position="127"/>
    </location>
</feature>
<protein>
    <submittedName>
        <fullName evidence="2">Uncharacterized protein</fullName>
    </submittedName>
</protein>
<dbReference type="OrthoDB" id="5873245at2759"/>
<dbReference type="SUPFAM" id="SSF81321">
    <property type="entry name" value="Family A G protein-coupled receptor-like"/>
    <property type="match status" value="1"/>
</dbReference>
<feature type="transmembrane region" description="Helical" evidence="1">
    <location>
        <begin position="186"/>
        <end position="209"/>
    </location>
</feature>
<sequence>MDIYFFNPTEYQHLYNCNLYKIEDIPLEKRQHLIFGLLFILLFFIFEFLYILCIIAISKHLENSCYKIMFYMGINDILCLFICGLLTGILALKGAVYCSFPNLIFIAGLVAAIFWFNETLSAILLALNRCVEISMPSIGEKLFFGYKTWIWLFIPFLYGIIFGPIFKPVEFYFLGFIIHIFYDNPMVSFNNLLVVTLFPASYFLFVIILLFKKSSISTLKSTSRTQKKIFIQVILISSINIIAAFIYVYMQFFRINEYIIYT</sequence>
<evidence type="ECO:0000313" key="2">
    <source>
        <dbReference type="EMBL" id="KAF7627261.1"/>
    </source>
</evidence>
<feature type="transmembrane region" description="Helical" evidence="1">
    <location>
        <begin position="33"/>
        <end position="57"/>
    </location>
</feature>
<accession>A0A8S9Z7T7</accession>
<keyword evidence="3" id="KW-1185">Reference proteome</keyword>
<gene>
    <name evidence="2" type="ORF">Mgra_00009436</name>
</gene>
<dbReference type="PANTHER" id="PTHR23021:SF11">
    <property type="entry name" value="SERPENTINE RECEPTOR, CLASS T"/>
    <property type="match status" value="1"/>
</dbReference>
<dbReference type="Pfam" id="PF10321">
    <property type="entry name" value="7TM_GPCR_Srt"/>
    <property type="match status" value="1"/>
</dbReference>
<evidence type="ECO:0000313" key="3">
    <source>
        <dbReference type="Proteomes" id="UP000605970"/>
    </source>
</evidence>
<keyword evidence="1" id="KW-0472">Membrane</keyword>
<proteinExistence type="predicted"/>
<evidence type="ECO:0000256" key="1">
    <source>
        <dbReference type="SAM" id="Phobius"/>
    </source>
</evidence>
<name>A0A8S9Z7T7_9BILA</name>
<keyword evidence="1" id="KW-0812">Transmembrane</keyword>
<feature type="transmembrane region" description="Helical" evidence="1">
    <location>
        <begin position="69"/>
        <end position="92"/>
    </location>
</feature>
<feature type="transmembrane region" description="Helical" evidence="1">
    <location>
        <begin position="229"/>
        <end position="250"/>
    </location>
</feature>
<organism evidence="2 3">
    <name type="scientific">Meloidogyne graminicola</name>
    <dbReference type="NCBI Taxonomy" id="189291"/>
    <lineage>
        <taxon>Eukaryota</taxon>
        <taxon>Metazoa</taxon>
        <taxon>Ecdysozoa</taxon>
        <taxon>Nematoda</taxon>
        <taxon>Chromadorea</taxon>
        <taxon>Rhabditida</taxon>
        <taxon>Tylenchina</taxon>
        <taxon>Tylenchomorpha</taxon>
        <taxon>Tylenchoidea</taxon>
        <taxon>Meloidogynidae</taxon>
        <taxon>Meloidogyninae</taxon>
        <taxon>Meloidogyne</taxon>
    </lineage>
</organism>
<dbReference type="Proteomes" id="UP000605970">
    <property type="component" value="Unassembled WGS sequence"/>
</dbReference>
<feature type="transmembrane region" description="Helical" evidence="1">
    <location>
        <begin position="148"/>
        <end position="166"/>
    </location>
</feature>
<keyword evidence="1" id="KW-1133">Transmembrane helix</keyword>
<comment type="caution">
    <text evidence="2">The sequence shown here is derived from an EMBL/GenBank/DDBJ whole genome shotgun (WGS) entry which is preliminary data.</text>
</comment>
<dbReference type="PANTHER" id="PTHR23021">
    <property type="entry name" value="SERPENTINE RECEPTOR, CLASS T"/>
    <property type="match status" value="1"/>
</dbReference>
<dbReference type="AlphaFoldDB" id="A0A8S9Z7T7"/>